<evidence type="ECO:0000256" key="2">
    <source>
        <dbReference type="ARBA" id="ARBA00004798"/>
    </source>
</evidence>
<keyword evidence="4 8" id="KW-0479">Metal-binding</keyword>
<dbReference type="Proteomes" id="UP001597040">
    <property type="component" value="Unassembled WGS sequence"/>
</dbReference>
<feature type="binding site" evidence="8">
    <location>
        <position position="186"/>
    </location>
    <ligand>
        <name>substrate</name>
    </ligand>
</feature>
<dbReference type="InterPro" id="IPR011258">
    <property type="entry name" value="BPG-indep_PGM_N"/>
</dbReference>
<comment type="catalytic activity">
    <reaction evidence="1 8">
        <text>(2R)-2-phosphoglycerate = (2R)-3-phosphoglycerate</text>
        <dbReference type="Rhea" id="RHEA:15901"/>
        <dbReference type="ChEBI" id="CHEBI:58272"/>
        <dbReference type="ChEBI" id="CHEBI:58289"/>
        <dbReference type="EC" id="5.4.2.12"/>
    </reaction>
</comment>
<dbReference type="PANTHER" id="PTHR31637">
    <property type="entry name" value="2,3-BISPHOSPHOGLYCERATE-INDEPENDENT PHOSPHOGLYCERATE MUTASE"/>
    <property type="match status" value="1"/>
</dbReference>
<dbReference type="Gene3D" id="3.40.720.10">
    <property type="entry name" value="Alkaline Phosphatase, subunit A"/>
    <property type="match status" value="1"/>
</dbReference>
<protein>
    <recommendedName>
        <fullName evidence="8 9">2,3-bisphosphoglycerate-independent phosphoglycerate mutase</fullName>
        <shortName evidence="8">BPG-independent PGAM</shortName>
        <shortName evidence="8">Phosphoglyceromutase</shortName>
        <shortName evidence="8">iPGM</shortName>
        <ecNumber evidence="8 9">5.4.2.12</ecNumber>
    </recommendedName>
</protein>
<feature type="binding site" evidence="8">
    <location>
        <position position="404"/>
    </location>
    <ligand>
        <name>Mn(2+)</name>
        <dbReference type="ChEBI" id="CHEBI:29035"/>
        <label>1</label>
    </ligand>
</feature>
<dbReference type="PIRSF" id="PIRSF001492">
    <property type="entry name" value="IPGAM"/>
    <property type="match status" value="1"/>
</dbReference>
<dbReference type="PANTHER" id="PTHR31637:SF0">
    <property type="entry name" value="2,3-BISPHOSPHOGLYCERATE-INDEPENDENT PHOSPHOGLYCERATE MUTASE"/>
    <property type="match status" value="1"/>
</dbReference>
<dbReference type="InterPro" id="IPR006124">
    <property type="entry name" value="Metalloenzyme"/>
</dbReference>
<dbReference type="HAMAP" id="MF_01038">
    <property type="entry name" value="GpmI"/>
    <property type="match status" value="1"/>
</dbReference>
<feature type="domain" description="BPG-independent PGAM N-terminal" evidence="11">
    <location>
        <begin position="84"/>
        <end position="300"/>
    </location>
</feature>
<comment type="pathway">
    <text evidence="2 8">Carbohydrate degradation; glycolysis; pyruvate from D-glyceraldehyde 3-phosphate: step 3/5.</text>
</comment>
<dbReference type="RefSeq" id="WP_390362149.1">
    <property type="nucleotide sequence ID" value="NZ_JBHTKJ010000026.1"/>
</dbReference>
<keyword evidence="8" id="KW-0597">Phosphoprotein</keyword>
<feature type="binding site" evidence="8">
    <location>
        <position position="124"/>
    </location>
    <ligand>
        <name>substrate</name>
    </ligand>
</feature>
<comment type="function">
    <text evidence="8">Essential for rapid growth and for sporulation. Catalyzes the interconversion of 2-phosphoglycerate and 3-phosphoglycerate.</text>
</comment>
<dbReference type="Gene3D" id="3.40.1450.10">
    <property type="entry name" value="BPG-independent phosphoglycerate mutase, domain B"/>
    <property type="match status" value="1"/>
</dbReference>
<dbReference type="InterPro" id="IPR017850">
    <property type="entry name" value="Alkaline_phosphatase_core_sf"/>
</dbReference>
<comment type="cofactor">
    <cofactor evidence="8">
        <name>Mn(2+)</name>
        <dbReference type="ChEBI" id="CHEBI:29035"/>
    </cofactor>
    <text evidence="8">Binds 2 manganese ions per subunit.</text>
</comment>
<feature type="domain" description="Metalloenzyme" evidence="10">
    <location>
        <begin position="7"/>
        <end position="499"/>
    </location>
</feature>
<evidence type="ECO:0000256" key="6">
    <source>
        <dbReference type="ARBA" id="ARBA00023211"/>
    </source>
</evidence>
<evidence type="ECO:0000256" key="1">
    <source>
        <dbReference type="ARBA" id="ARBA00000370"/>
    </source>
</evidence>
<feature type="binding site" evidence="8">
    <location>
        <begin position="262"/>
        <end position="265"/>
    </location>
    <ligand>
        <name>substrate</name>
    </ligand>
</feature>
<accession>A0ABW3LLB8</accession>
<dbReference type="EC" id="5.4.2.12" evidence="8 9"/>
<feature type="binding site" evidence="8">
    <location>
        <position position="408"/>
    </location>
    <ligand>
        <name>Mn(2+)</name>
        <dbReference type="ChEBI" id="CHEBI:29035"/>
        <label>1</label>
    </ligand>
</feature>
<reference evidence="13" key="1">
    <citation type="journal article" date="2019" name="Int. J. Syst. Evol. Microbiol.">
        <title>The Global Catalogue of Microorganisms (GCM) 10K type strain sequencing project: providing services to taxonomists for standard genome sequencing and annotation.</title>
        <authorList>
            <consortium name="The Broad Institute Genomics Platform"/>
            <consortium name="The Broad Institute Genome Sequencing Center for Infectious Disease"/>
            <person name="Wu L."/>
            <person name="Ma J."/>
        </authorList>
    </citation>
    <scope>NUCLEOTIDE SEQUENCE [LARGE SCALE GENOMIC DNA]</scope>
    <source>
        <strain evidence="13">CCUG 56754</strain>
    </source>
</reference>
<dbReference type="Pfam" id="PF06415">
    <property type="entry name" value="iPGM_N"/>
    <property type="match status" value="1"/>
</dbReference>
<keyword evidence="7 8" id="KW-0413">Isomerase</keyword>
<organism evidence="12 13">
    <name type="scientific">Virgibacillus byunsanensis</name>
    <dbReference type="NCBI Taxonomy" id="570945"/>
    <lineage>
        <taxon>Bacteria</taxon>
        <taxon>Bacillati</taxon>
        <taxon>Bacillota</taxon>
        <taxon>Bacilli</taxon>
        <taxon>Bacillales</taxon>
        <taxon>Bacillaceae</taxon>
        <taxon>Virgibacillus</taxon>
    </lineage>
</organism>
<evidence type="ECO:0000256" key="8">
    <source>
        <dbReference type="HAMAP-Rule" id="MF_01038"/>
    </source>
</evidence>
<feature type="active site" description="Phosphoserine intermediate" evidence="8">
    <location>
        <position position="63"/>
    </location>
</feature>
<feature type="binding site" evidence="8">
    <location>
        <begin position="154"/>
        <end position="155"/>
    </location>
    <ligand>
        <name>substrate</name>
    </ligand>
</feature>
<comment type="similarity">
    <text evidence="3 8">Belongs to the BPG-independent phosphoglycerate mutase family.</text>
</comment>
<dbReference type="CDD" id="cd16010">
    <property type="entry name" value="iPGM"/>
    <property type="match status" value="1"/>
</dbReference>
<keyword evidence="8" id="KW-0749">Sporulation</keyword>
<dbReference type="SUPFAM" id="SSF64158">
    <property type="entry name" value="2,3-Bisphosphoglycerate-independent phosphoglycerate mutase, substrate-binding domain"/>
    <property type="match status" value="1"/>
</dbReference>
<keyword evidence="13" id="KW-1185">Reference proteome</keyword>
<evidence type="ECO:0000259" key="11">
    <source>
        <dbReference type="Pfam" id="PF06415"/>
    </source>
</evidence>
<evidence type="ECO:0000313" key="13">
    <source>
        <dbReference type="Proteomes" id="UP001597040"/>
    </source>
</evidence>
<comment type="caution">
    <text evidence="12">The sequence shown here is derived from an EMBL/GenBank/DDBJ whole genome shotgun (WGS) entry which is preliminary data.</text>
</comment>
<evidence type="ECO:0000256" key="9">
    <source>
        <dbReference type="NCBIfam" id="TIGR01307"/>
    </source>
</evidence>
<dbReference type="NCBIfam" id="TIGR01307">
    <property type="entry name" value="pgm_bpd_ind"/>
    <property type="match status" value="1"/>
</dbReference>
<evidence type="ECO:0000256" key="5">
    <source>
        <dbReference type="ARBA" id="ARBA00023152"/>
    </source>
</evidence>
<sequence>MNQEKLAALIILDGYAIRDEVMGNAVKQANTPNFDRYWEKYAHNQLIASGKAVGLPEGQMGNSEVGHLNIGAGRIVYQSLTRVNFSIEEGAFFEKEAFLKSINHAKEKNKALHIFGLLSDGGVHSHINHLFALLKLASDSNLERVYVHAFLDGRDVGPQTAKKFIQATEDKMKELGVGQLATISGRYYSMDRDKRWDRVKKAYDAMVHGIGPTYKDPYQLIDDSYENGIYDEFVIPAVLTDENDKPVGTVEDEDSIIFYNFRPDRAIQISRTFANDDFRDFDRGEKAPKDLDFVMLTNFSESVDGYVAYKPVNLDNTIGEVLAQNNMNQLRVAETEKYPHVTYYMSGGREQEFPGEKRVLIDSPKVPTYDLKPEMSVYEVTDALLEELETGSQNAIILNFANPDMVGHSGKLEPTIKAIEAVDECLGKVVDKIMELGGNAIITADHGNSDEVITVDGDPMTAHTTNPVPVIVTKEGAELREGGVLADLSPTLLDLLGLEQPKEMTGKSLIK</sequence>
<proteinExistence type="inferred from homology"/>
<feature type="binding site" evidence="8">
    <location>
        <position position="446"/>
    </location>
    <ligand>
        <name>Mn(2+)</name>
        <dbReference type="ChEBI" id="CHEBI:29035"/>
        <label>2</label>
    </ligand>
</feature>
<feature type="binding site" evidence="8">
    <location>
        <position position="13"/>
    </location>
    <ligand>
        <name>Mn(2+)</name>
        <dbReference type="ChEBI" id="CHEBI:29035"/>
        <label>2</label>
    </ligand>
</feature>
<evidence type="ECO:0000313" key="12">
    <source>
        <dbReference type="EMBL" id="MFD1038817.1"/>
    </source>
</evidence>
<dbReference type="EMBL" id="JBHTKJ010000026">
    <property type="protein sequence ID" value="MFD1038817.1"/>
    <property type="molecule type" value="Genomic_DNA"/>
</dbReference>
<evidence type="ECO:0000256" key="4">
    <source>
        <dbReference type="ARBA" id="ARBA00022723"/>
    </source>
</evidence>
<gene>
    <name evidence="8 12" type="primary">gpmI</name>
    <name evidence="12" type="ORF">ACFQ3N_10505</name>
</gene>
<comment type="subunit">
    <text evidence="8">Monomer.</text>
</comment>
<dbReference type="InterPro" id="IPR036646">
    <property type="entry name" value="PGAM_B_sf"/>
</dbReference>
<feature type="modified residue" description="Phosphotyrosine" evidence="8">
    <location>
        <position position="37"/>
    </location>
</feature>
<evidence type="ECO:0000259" key="10">
    <source>
        <dbReference type="Pfam" id="PF01676"/>
    </source>
</evidence>
<keyword evidence="6 8" id="KW-0464">Manganese</keyword>
<feature type="binding site" evidence="8">
    <location>
        <position position="63"/>
    </location>
    <ligand>
        <name>Mn(2+)</name>
        <dbReference type="ChEBI" id="CHEBI:29035"/>
        <label>2</label>
    </ligand>
</feature>
<dbReference type="SUPFAM" id="SSF53649">
    <property type="entry name" value="Alkaline phosphatase-like"/>
    <property type="match status" value="1"/>
</dbReference>
<dbReference type="InterPro" id="IPR005995">
    <property type="entry name" value="Pgm_bpd_ind"/>
</dbReference>
<feature type="binding site" evidence="8">
    <location>
        <position position="192"/>
    </location>
    <ligand>
        <name>substrate</name>
    </ligand>
</feature>
<feature type="binding site" evidence="8">
    <location>
        <position position="337"/>
    </location>
    <ligand>
        <name>substrate</name>
    </ligand>
</feature>
<feature type="binding site" evidence="8">
    <location>
        <position position="463"/>
    </location>
    <ligand>
        <name>Mn(2+)</name>
        <dbReference type="ChEBI" id="CHEBI:29035"/>
        <label>1</label>
    </ligand>
</feature>
<evidence type="ECO:0000256" key="3">
    <source>
        <dbReference type="ARBA" id="ARBA00008819"/>
    </source>
</evidence>
<dbReference type="Pfam" id="PF01676">
    <property type="entry name" value="Metalloenzyme"/>
    <property type="match status" value="1"/>
</dbReference>
<evidence type="ECO:0000256" key="7">
    <source>
        <dbReference type="ARBA" id="ARBA00023235"/>
    </source>
</evidence>
<feature type="binding site" evidence="8">
    <location>
        <position position="445"/>
    </location>
    <ligand>
        <name>Mn(2+)</name>
        <dbReference type="ChEBI" id="CHEBI:29035"/>
        <label>2</label>
    </ligand>
</feature>
<keyword evidence="5 8" id="KW-0324">Glycolysis</keyword>
<dbReference type="GO" id="GO:0004619">
    <property type="term" value="F:phosphoglycerate mutase activity"/>
    <property type="evidence" value="ECO:0007669"/>
    <property type="project" value="UniProtKB-EC"/>
</dbReference>
<name>A0ABW3LLB8_9BACI</name>